<keyword evidence="6 8" id="KW-1133">Transmembrane helix</keyword>
<dbReference type="GO" id="GO:0005886">
    <property type="term" value="C:plasma membrane"/>
    <property type="evidence" value="ECO:0007669"/>
    <property type="project" value="UniProtKB-SubCell"/>
</dbReference>
<evidence type="ECO:0000256" key="4">
    <source>
        <dbReference type="ARBA" id="ARBA00022475"/>
    </source>
</evidence>
<reference evidence="9 10" key="1">
    <citation type="submission" date="2016-10" db="EMBL/GenBank/DDBJ databases">
        <authorList>
            <person name="de Groot N.N."/>
        </authorList>
    </citation>
    <scope>NUCLEOTIDE SEQUENCE [LARGE SCALE GENOMIC DNA]</scope>
    <source>
        <strain evidence="9 10">DSM 27630</strain>
    </source>
</reference>
<dbReference type="Pfam" id="PF01594">
    <property type="entry name" value="AI-2E_transport"/>
    <property type="match status" value="1"/>
</dbReference>
<feature type="transmembrane region" description="Helical" evidence="8">
    <location>
        <begin position="176"/>
        <end position="194"/>
    </location>
</feature>
<evidence type="ECO:0000256" key="5">
    <source>
        <dbReference type="ARBA" id="ARBA00022692"/>
    </source>
</evidence>
<name>A0A1I3D3M2_9LACT</name>
<accession>A0A1I3D3M2</accession>
<feature type="transmembrane region" description="Helical" evidence="8">
    <location>
        <begin position="46"/>
        <end position="69"/>
    </location>
</feature>
<evidence type="ECO:0000256" key="7">
    <source>
        <dbReference type="ARBA" id="ARBA00023136"/>
    </source>
</evidence>
<proteinExistence type="inferred from homology"/>
<keyword evidence="4" id="KW-1003">Cell membrane</keyword>
<dbReference type="Proteomes" id="UP000198668">
    <property type="component" value="Unassembled WGS sequence"/>
</dbReference>
<protein>
    <submittedName>
        <fullName evidence="9">Predicted PurR-regulated permease PerM</fullName>
    </submittedName>
</protein>
<dbReference type="AlphaFoldDB" id="A0A1I3D3M2"/>
<feature type="transmembrane region" description="Helical" evidence="8">
    <location>
        <begin position="259"/>
        <end position="284"/>
    </location>
</feature>
<keyword evidence="10" id="KW-1185">Reference proteome</keyword>
<comment type="subcellular location">
    <subcellularLocation>
        <location evidence="1">Cell membrane</location>
        <topology evidence="1">Multi-pass membrane protein</topology>
    </subcellularLocation>
</comment>
<evidence type="ECO:0000256" key="3">
    <source>
        <dbReference type="ARBA" id="ARBA00022448"/>
    </source>
</evidence>
<comment type="similarity">
    <text evidence="2">Belongs to the autoinducer-2 exporter (AI-2E) (TC 2.A.86) family.</text>
</comment>
<keyword evidence="3" id="KW-0813">Transport</keyword>
<gene>
    <name evidence="9" type="ORF">SAMN04489868_1281</name>
</gene>
<dbReference type="PANTHER" id="PTHR21716">
    <property type="entry name" value="TRANSMEMBRANE PROTEIN"/>
    <property type="match status" value="1"/>
</dbReference>
<feature type="transmembrane region" description="Helical" evidence="8">
    <location>
        <begin position="327"/>
        <end position="358"/>
    </location>
</feature>
<evidence type="ECO:0000256" key="2">
    <source>
        <dbReference type="ARBA" id="ARBA00009773"/>
    </source>
</evidence>
<feature type="transmembrane region" description="Helical" evidence="8">
    <location>
        <begin position="235"/>
        <end position="253"/>
    </location>
</feature>
<evidence type="ECO:0000313" key="10">
    <source>
        <dbReference type="Proteomes" id="UP000198668"/>
    </source>
</evidence>
<evidence type="ECO:0000256" key="6">
    <source>
        <dbReference type="ARBA" id="ARBA00022989"/>
    </source>
</evidence>
<feature type="transmembrane region" description="Helical" evidence="8">
    <location>
        <begin position="81"/>
        <end position="105"/>
    </location>
</feature>
<dbReference type="EMBL" id="FOQE01000028">
    <property type="protein sequence ID" value="SFH81266.1"/>
    <property type="molecule type" value="Genomic_DNA"/>
</dbReference>
<evidence type="ECO:0000313" key="9">
    <source>
        <dbReference type="EMBL" id="SFH81266.1"/>
    </source>
</evidence>
<dbReference type="InterPro" id="IPR002549">
    <property type="entry name" value="AI-2E-like"/>
</dbReference>
<evidence type="ECO:0000256" key="1">
    <source>
        <dbReference type="ARBA" id="ARBA00004651"/>
    </source>
</evidence>
<sequence>MNNKKSNFISFLGGRNLLFSLIVLILIGILIFVYHQIAFIFKPVVIFFSAVIAPVILAVLLYFLFNPVVDWMEKHKIKRTWGVVLLFLSLLALIAGASSLAFPAISKQVTELVAEFPTYVDTVGNTVREWSEHSIFEEPIANAIDWFDGWVRELPSHAVDYIGTAMSGISNVVSKVSNFIIILATFPFILFFLLKDDRKFVHFLMKIVPPKFRKDVKSLILVTSEQVGSYVKGQILVSMALGLMAFIGFKIIGLKYAGILAILTSFTSIIPFIGAALSMIIAAVVAVSTSWFMLLKLAIVWITVQFIDGNVTQPNIMGKNLNVHPITILIVLLVMGDLLGFVGLILGVPIYAVGKVLVTFVFRKFKKRYNLYYGEEAGYYTQTEFDLPSYQRKEEE</sequence>
<feature type="transmembrane region" description="Helical" evidence="8">
    <location>
        <begin position="12"/>
        <end position="34"/>
    </location>
</feature>
<dbReference type="GO" id="GO:0055085">
    <property type="term" value="P:transmembrane transport"/>
    <property type="evidence" value="ECO:0007669"/>
    <property type="project" value="TreeGrafter"/>
</dbReference>
<dbReference type="PANTHER" id="PTHR21716:SF53">
    <property type="entry name" value="PERMEASE PERM-RELATED"/>
    <property type="match status" value="1"/>
</dbReference>
<dbReference type="RefSeq" id="WP_245741904.1">
    <property type="nucleotide sequence ID" value="NZ_FOQE01000028.1"/>
</dbReference>
<keyword evidence="5 8" id="KW-0812">Transmembrane</keyword>
<organism evidence="9 10">
    <name type="scientific">Pisciglobus halotolerans</name>
    <dbReference type="NCBI Taxonomy" id="745365"/>
    <lineage>
        <taxon>Bacteria</taxon>
        <taxon>Bacillati</taxon>
        <taxon>Bacillota</taxon>
        <taxon>Bacilli</taxon>
        <taxon>Lactobacillales</taxon>
        <taxon>Carnobacteriaceae</taxon>
    </lineage>
</organism>
<evidence type="ECO:0000256" key="8">
    <source>
        <dbReference type="SAM" id="Phobius"/>
    </source>
</evidence>
<keyword evidence="7 8" id="KW-0472">Membrane</keyword>